<organism evidence="3 4">
    <name type="scientific">Spodoptera frugiperda</name>
    <name type="common">Fall armyworm</name>
    <dbReference type="NCBI Taxonomy" id="7108"/>
    <lineage>
        <taxon>Eukaryota</taxon>
        <taxon>Metazoa</taxon>
        <taxon>Ecdysozoa</taxon>
        <taxon>Arthropoda</taxon>
        <taxon>Hexapoda</taxon>
        <taxon>Insecta</taxon>
        <taxon>Pterygota</taxon>
        <taxon>Neoptera</taxon>
        <taxon>Endopterygota</taxon>
        <taxon>Lepidoptera</taxon>
        <taxon>Glossata</taxon>
        <taxon>Ditrysia</taxon>
        <taxon>Noctuoidea</taxon>
        <taxon>Noctuidae</taxon>
        <taxon>Amphipyrinae</taxon>
        <taxon>Spodoptera</taxon>
    </lineage>
</organism>
<proteinExistence type="predicted"/>
<dbReference type="AlphaFoldDB" id="A0A9R0DZC2"/>
<dbReference type="RefSeq" id="XP_050556008.1">
    <property type="nucleotide sequence ID" value="XM_050700051.1"/>
</dbReference>
<dbReference type="OrthoDB" id="6616165at2759"/>
<keyword evidence="3" id="KW-1185">Reference proteome</keyword>
<accession>A0A9R0DZC2</accession>
<feature type="region of interest" description="Disordered" evidence="1">
    <location>
        <begin position="132"/>
        <end position="152"/>
    </location>
</feature>
<reference evidence="4" key="1">
    <citation type="submission" date="2025-08" db="UniProtKB">
        <authorList>
            <consortium name="RefSeq"/>
        </authorList>
    </citation>
    <scope>IDENTIFICATION</scope>
    <source>
        <tissue evidence="4">Whole larval tissue</tissue>
    </source>
</reference>
<dbReference type="InterPro" id="IPR006578">
    <property type="entry name" value="MADF-dom"/>
</dbReference>
<dbReference type="PROSITE" id="PS51029">
    <property type="entry name" value="MADF"/>
    <property type="match status" value="1"/>
</dbReference>
<name>A0A9R0DZC2_SPOFR</name>
<evidence type="ECO:0000259" key="2">
    <source>
        <dbReference type="PROSITE" id="PS51029"/>
    </source>
</evidence>
<evidence type="ECO:0000256" key="1">
    <source>
        <dbReference type="SAM" id="MobiDB-lite"/>
    </source>
</evidence>
<protein>
    <submittedName>
        <fullName evidence="4">Uncharacterized protein LOC126911662</fullName>
    </submittedName>
</protein>
<dbReference type="Proteomes" id="UP000829999">
    <property type="component" value="Chromosome 18"/>
</dbReference>
<sequence length="168" mass="19663">MEFDTEKFIIEIQSRPAIWNTKLPEYSDRILKQRAWEKLVHIYHGTELTKEEKQKLGNYQNHFIDYPRPNSYRGYQTSHYSGNSPYSHRTNFSEVGRGNTHHGYQTAQYSGSNVYMQPVQSAEFRRDTSQEIVRNPTNAQSPISTVESEKSRNSDYLELFNSITDDDA</sequence>
<evidence type="ECO:0000313" key="3">
    <source>
        <dbReference type="Proteomes" id="UP000829999"/>
    </source>
</evidence>
<evidence type="ECO:0000313" key="4">
    <source>
        <dbReference type="RefSeq" id="XP_050556008.1"/>
    </source>
</evidence>
<dbReference type="Pfam" id="PF10545">
    <property type="entry name" value="MADF_DNA_bdg"/>
    <property type="match status" value="1"/>
</dbReference>
<feature type="compositionally biased region" description="Polar residues" evidence="1">
    <location>
        <begin position="132"/>
        <end position="146"/>
    </location>
</feature>
<feature type="domain" description="MADF" evidence="2">
    <location>
        <begin position="7"/>
        <end position="98"/>
    </location>
</feature>
<dbReference type="GeneID" id="126911662"/>
<gene>
    <name evidence="4" type="primary">LOC126911662</name>
</gene>